<evidence type="ECO:0000313" key="4">
    <source>
        <dbReference type="EMBL" id="STO53234.1"/>
    </source>
</evidence>
<reference evidence="4 5" key="1">
    <citation type="submission" date="2018-06" db="EMBL/GenBank/DDBJ databases">
        <authorList>
            <consortium name="Pathogen Informatics"/>
            <person name="Doyle S."/>
        </authorList>
    </citation>
    <scope>NUCLEOTIDE SEQUENCE [LARGE SCALE GENOMIC DNA]</scope>
    <source>
        <strain evidence="4 5">NCTC13163</strain>
    </source>
</reference>
<gene>
    <name evidence="4" type="primary">nlpD_3</name>
    <name evidence="4" type="ORF">NCTC13163_03215</name>
</gene>
<dbReference type="GO" id="GO:0004222">
    <property type="term" value="F:metalloendopeptidase activity"/>
    <property type="evidence" value="ECO:0007669"/>
    <property type="project" value="TreeGrafter"/>
</dbReference>
<dbReference type="Gene3D" id="2.70.70.10">
    <property type="entry name" value="Glucose Permease (Domain IIA)"/>
    <property type="match status" value="1"/>
</dbReference>
<dbReference type="CDD" id="cd12797">
    <property type="entry name" value="M23_peptidase"/>
    <property type="match status" value="1"/>
</dbReference>
<dbReference type="RefSeq" id="WP_081828351.1">
    <property type="nucleotide sequence ID" value="NZ_UGGP01000002.1"/>
</dbReference>
<dbReference type="SUPFAM" id="SSF51261">
    <property type="entry name" value="Duplicated hybrid motif"/>
    <property type="match status" value="1"/>
</dbReference>
<dbReference type="Pfam" id="PF13702">
    <property type="entry name" value="Lysozyme_like"/>
    <property type="match status" value="1"/>
</dbReference>
<evidence type="ECO:0000259" key="2">
    <source>
        <dbReference type="Pfam" id="PF01551"/>
    </source>
</evidence>
<sequence>MWAAAKRTARFAITAKWQLATLKWRLILLGIAALVLFLVILVVGILDTLTGVQNELPTDVTFDTAGGLQVSDQVLQYRALVESELSKHGLAEQTNLVLALMMQESGGRGNDPMQASESKCGRIGCITSPEESIVYGVEHFASVFERANRDVQLTLQSYNFGGGFIDYVQENGGRYSKELAISFSQMMYQRVKHTGIYRCHRPSAVQHGACYGDIEYVDAVLKYLAPVAVADGVITKELLSGLRSPLAIPLNVTSRFGWRVVFGQRDNHTGIDFSCTPSDTIHAVKSGTVIYSGNRGPYGNLVQVRHDNYITAYAHLSRLGVKSGQQIDAGQALGYCGTTGRSSGNHLHFEIKTSEWSGHIDPAPVFGL</sequence>
<feature type="domain" description="CwlT-like lysozyme" evidence="3">
    <location>
        <begin position="72"/>
        <end position="223"/>
    </location>
</feature>
<keyword evidence="1" id="KW-0472">Membrane</keyword>
<protein>
    <submittedName>
        <fullName evidence="4">Murein hydrolase activator NlpD</fullName>
    </submittedName>
</protein>
<dbReference type="InterPro" id="IPR047194">
    <property type="entry name" value="CwlT-like_lysozyme"/>
</dbReference>
<dbReference type="CDD" id="cd16891">
    <property type="entry name" value="CwlT-like"/>
    <property type="match status" value="1"/>
</dbReference>
<dbReference type="Pfam" id="PF01551">
    <property type="entry name" value="Peptidase_M23"/>
    <property type="match status" value="1"/>
</dbReference>
<feature type="transmembrane region" description="Helical" evidence="1">
    <location>
        <begin position="26"/>
        <end position="46"/>
    </location>
</feature>
<dbReference type="SUPFAM" id="SSF53955">
    <property type="entry name" value="Lysozyme-like"/>
    <property type="match status" value="1"/>
</dbReference>
<accession>A0A377HHP2</accession>
<dbReference type="InterPro" id="IPR023346">
    <property type="entry name" value="Lysozyme-like_dom_sf"/>
</dbReference>
<dbReference type="PANTHER" id="PTHR21666">
    <property type="entry name" value="PEPTIDASE-RELATED"/>
    <property type="match status" value="1"/>
</dbReference>
<dbReference type="OrthoDB" id="9813368at2"/>
<keyword evidence="1" id="KW-1133">Transmembrane helix</keyword>
<evidence type="ECO:0000259" key="3">
    <source>
        <dbReference type="Pfam" id="PF13702"/>
    </source>
</evidence>
<dbReference type="Gene3D" id="1.10.530.10">
    <property type="match status" value="1"/>
</dbReference>
<dbReference type="AlphaFoldDB" id="A0A377HHP2"/>
<dbReference type="PANTHER" id="PTHR21666:SF270">
    <property type="entry name" value="MUREIN HYDROLASE ACTIVATOR ENVC"/>
    <property type="match status" value="1"/>
</dbReference>
<organism evidence="4 5">
    <name type="scientific">Exiguobacterium aurantiacum</name>
    <dbReference type="NCBI Taxonomy" id="33987"/>
    <lineage>
        <taxon>Bacteria</taxon>
        <taxon>Bacillati</taxon>
        <taxon>Bacillota</taxon>
        <taxon>Bacilli</taxon>
        <taxon>Bacillales</taxon>
        <taxon>Bacillales Family XII. Incertae Sedis</taxon>
        <taxon>Exiguobacterium</taxon>
    </lineage>
</organism>
<dbReference type="EMBL" id="UGGP01000002">
    <property type="protein sequence ID" value="STO53234.1"/>
    <property type="molecule type" value="Genomic_DNA"/>
</dbReference>
<keyword evidence="4" id="KW-0378">Hydrolase</keyword>
<dbReference type="InterPro" id="IPR016047">
    <property type="entry name" value="M23ase_b-sheet_dom"/>
</dbReference>
<dbReference type="InterPro" id="IPR011055">
    <property type="entry name" value="Dup_hybrid_motif"/>
</dbReference>
<evidence type="ECO:0000313" key="5">
    <source>
        <dbReference type="Proteomes" id="UP000254060"/>
    </source>
</evidence>
<evidence type="ECO:0000256" key="1">
    <source>
        <dbReference type="SAM" id="Phobius"/>
    </source>
</evidence>
<feature type="domain" description="M23ase beta-sheet core" evidence="2">
    <location>
        <begin position="267"/>
        <end position="355"/>
    </location>
</feature>
<dbReference type="InterPro" id="IPR050570">
    <property type="entry name" value="Cell_wall_metabolism_enzyme"/>
</dbReference>
<keyword evidence="1" id="KW-0812">Transmembrane</keyword>
<proteinExistence type="predicted"/>
<name>A0A377HHP2_9BACL</name>
<dbReference type="STRING" id="1397694.GCA_000702585_03074"/>
<dbReference type="Proteomes" id="UP000254060">
    <property type="component" value="Unassembled WGS sequence"/>
</dbReference>